<comment type="catalytic activity">
    <reaction evidence="1 7">
        <text>an S-(2-hydroxyacyl)glutathione + H2O = a 2-hydroxy carboxylate + glutathione + H(+)</text>
        <dbReference type="Rhea" id="RHEA:21864"/>
        <dbReference type="ChEBI" id="CHEBI:15377"/>
        <dbReference type="ChEBI" id="CHEBI:15378"/>
        <dbReference type="ChEBI" id="CHEBI:57925"/>
        <dbReference type="ChEBI" id="CHEBI:58896"/>
        <dbReference type="ChEBI" id="CHEBI:71261"/>
        <dbReference type="EC" id="3.1.2.6"/>
    </reaction>
</comment>
<evidence type="ECO:0000256" key="6">
    <source>
        <dbReference type="ARBA" id="ARBA00022833"/>
    </source>
</evidence>
<comment type="pathway">
    <text evidence="2 7">Secondary metabolite metabolism; methylglyoxal degradation; (R)-lactate from methylglyoxal: step 2/2.</text>
</comment>
<dbReference type="HAMAP" id="MF_01374">
    <property type="entry name" value="Glyoxalase_2"/>
    <property type="match status" value="1"/>
</dbReference>
<comment type="caution">
    <text evidence="9">The sequence shown here is derived from an EMBL/GenBank/DDBJ whole genome shotgun (WGS) entry which is preliminary data.</text>
</comment>
<feature type="binding site" evidence="7">
    <location>
        <position position="125"/>
    </location>
    <ligand>
        <name>Zn(2+)</name>
        <dbReference type="ChEBI" id="CHEBI:29105"/>
        <label>2</label>
    </ligand>
</feature>
<dbReference type="SUPFAM" id="SSF56281">
    <property type="entry name" value="Metallo-hydrolase/oxidoreductase"/>
    <property type="match status" value="1"/>
</dbReference>
<keyword evidence="6 7" id="KW-0862">Zinc</keyword>
<reference evidence="9 10" key="1">
    <citation type="submission" date="2014-08" db="EMBL/GenBank/DDBJ databases">
        <title>Chaperone-usher fimbriae in a diverse selection of Gallibacterium genomes.</title>
        <authorList>
            <person name="Kudirkiene E."/>
            <person name="Bager R.J."/>
            <person name="Johnson T.J."/>
            <person name="Bojesen A.M."/>
        </authorList>
    </citation>
    <scope>NUCLEOTIDE SEQUENCE [LARGE SCALE GENOMIC DNA]</scope>
    <source>
        <strain evidence="9 10">CCM5976</strain>
    </source>
</reference>
<evidence type="ECO:0000259" key="8">
    <source>
        <dbReference type="SMART" id="SM00849"/>
    </source>
</evidence>
<keyword evidence="10" id="KW-1185">Reference proteome</keyword>
<dbReference type="InterPro" id="IPR050110">
    <property type="entry name" value="Glyoxalase_II_hydrolase"/>
</dbReference>
<evidence type="ECO:0000256" key="5">
    <source>
        <dbReference type="ARBA" id="ARBA00022801"/>
    </source>
</evidence>
<dbReference type="EC" id="3.1.2.6" evidence="7"/>
<protein>
    <recommendedName>
        <fullName evidence="7">Hydroxyacylglutathione hydrolase</fullName>
        <ecNumber evidence="7">3.1.2.6</ecNumber>
    </recommendedName>
    <alternativeName>
        <fullName evidence="7">Glyoxalase II</fullName>
        <shortName evidence="7">Glx II</shortName>
    </alternativeName>
</protein>
<evidence type="ECO:0000313" key="10">
    <source>
        <dbReference type="Proteomes" id="UP000030418"/>
    </source>
</evidence>
<comment type="function">
    <text evidence="7">Thiolesterase that catalyzes the hydrolysis of S-D-lactoyl-glutathione to form glutathione and D-lactic acid.</text>
</comment>
<comment type="subunit">
    <text evidence="7">Monomer.</text>
</comment>
<feature type="binding site" evidence="7">
    <location>
        <position position="53"/>
    </location>
    <ligand>
        <name>Zn(2+)</name>
        <dbReference type="ChEBI" id="CHEBI:29105"/>
        <label>1</label>
    </ligand>
</feature>
<evidence type="ECO:0000256" key="4">
    <source>
        <dbReference type="ARBA" id="ARBA00022723"/>
    </source>
</evidence>
<comment type="cofactor">
    <cofactor evidence="7">
        <name>Zn(2+)</name>
        <dbReference type="ChEBI" id="CHEBI:29105"/>
    </cofactor>
    <text evidence="7">Binds 2 Zn(2+) ions per subunit.</text>
</comment>
<gene>
    <name evidence="7" type="primary">gloB</name>
    <name evidence="9" type="ORF">P375_10065</name>
</gene>
<dbReference type="Proteomes" id="UP000030418">
    <property type="component" value="Unassembled WGS sequence"/>
</dbReference>
<dbReference type="AlphaFoldDB" id="A0A0A2XHF1"/>
<dbReference type="UniPathway" id="UPA00619">
    <property type="reaction ID" value="UER00676"/>
</dbReference>
<dbReference type="CDD" id="cd07723">
    <property type="entry name" value="hydroxyacylglutathione_hydrolase_MBL-fold"/>
    <property type="match status" value="1"/>
</dbReference>
<evidence type="ECO:0000313" key="9">
    <source>
        <dbReference type="EMBL" id="KGQ30427.1"/>
    </source>
</evidence>
<dbReference type="InterPro" id="IPR017782">
    <property type="entry name" value="Hydroxyacylglutathione_Hdrlase"/>
</dbReference>
<dbReference type="InterPro" id="IPR035680">
    <property type="entry name" value="Clx_II_MBL"/>
</dbReference>
<accession>A0A0A2XHF1</accession>
<dbReference type="PIRSF" id="PIRSF005457">
    <property type="entry name" value="Glx"/>
    <property type="match status" value="1"/>
</dbReference>
<feature type="binding site" evidence="7">
    <location>
        <position position="58"/>
    </location>
    <ligand>
        <name>Zn(2+)</name>
        <dbReference type="ChEBI" id="CHEBI:29105"/>
        <label>2</label>
    </ligand>
</feature>
<dbReference type="Pfam" id="PF00753">
    <property type="entry name" value="Lactamase_B"/>
    <property type="match status" value="2"/>
</dbReference>
<dbReference type="PANTHER" id="PTHR43705">
    <property type="entry name" value="HYDROXYACYLGLUTATHIONE HYDROLASE"/>
    <property type="match status" value="1"/>
</dbReference>
<name>A0A0A2XHF1_9PAST</name>
<proteinExistence type="inferred from homology"/>
<comment type="similarity">
    <text evidence="3 7">Belongs to the metallo-beta-lactamase superfamily. Glyoxalase II family.</text>
</comment>
<dbReference type="GO" id="GO:0019243">
    <property type="term" value="P:methylglyoxal catabolic process to D-lactate via S-lactoyl-glutathione"/>
    <property type="evidence" value="ECO:0007669"/>
    <property type="project" value="UniProtKB-UniRule"/>
</dbReference>
<evidence type="ECO:0000256" key="1">
    <source>
        <dbReference type="ARBA" id="ARBA00001623"/>
    </source>
</evidence>
<dbReference type="Gene3D" id="3.60.15.10">
    <property type="entry name" value="Ribonuclease Z/Hydroxyacylglutathione hydrolase-like"/>
    <property type="match status" value="1"/>
</dbReference>
<dbReference type="InterPro" id="IPR001279">
    <property type="entry name" value="Metallo-B-lactamas"/>
</dbReference>
<feature type="binding site" evidence="7">
    <location>
        <position position="108"/>
    </location>
    <ligand>
        <name>Zn(2+)</name>
        <dbReference type="ChEBI" id="CHEBI:29105"/>
        <label>1</label>
    </ligand>
</feature>
<feature type="binding site" evidence="7">
    <location>
        <position position="55"/>
    </location>
    <ligand>
        <name>Zn(2+)</name>
        <dbReference type="ChEBI" id="CHEBI:29105"/>
        <label>1</label>
    </ligand>
</feature>
<dbReference type="InterPro" id="IPR032282">
    <property type="entry name" value="HAGH_C"/>
</dbReference>
<dbReference type="EMBL" id="JPXY01000047">
    <property type="protein sequence ID" value="KGQ30427.1"/>
    <property type="molecule type" value="Genomic_DNA"/>
</dbReference>
<dbReference type="InterPro" id="IPR036866">
    <property type="entry name" value="RibonucZ/Hydroxyglut_hydro"/>
</dbReference>
<dbReference type="NCBIfam" id="TIGR03413">
    <property type="entry name" value="GSH_gloB"/>
    <property type="match status" value="1"/>
</dbReference>
<feature type="binding site" evidence="7">
    <location>
        <position position="57"/>
    </location>
    <ligand>
        <name>Zn(2+)</name>
        <dbReference type="ChEBI" id="CHEBI:29105"/>
        <label>2</label>
    </ligand>
</feature>
<feature type="domain" description="Metallo-beta-lactamase" evidence="8">
    <location>
        <begin position="11"/>
        <end position="163"/>
    </location>
</feature>
<feature type="binding site" evidence="7">
    <location>
        <position position="163"/>
    </location>
    <ligand>
        <name>Zn(2+)</name>
        <dbReference type="ChEBI" id="CHEBI:29105"/>
        <label>2</label>
    </ligand>
</feature>
<dbReference type="GO" id="GO:0046872">
    <property type="term" value="F:metal ion binding"/>
    <property type="evidence" value="ECO:0007669"/>
    <property type="project" value="UniProtKB-KW"/>
</dbReference>
<keyword evidence="4 7" id="KW-0479">Metal-binding</keyword>
<dbReference type="PANTHER" id="PTHR43705:SF1">
    <property type="entry name" value="HYDROXYACYLGLUTATHIONE HYDROLASE GLOB"/>
    <property type="match status" value="1"/>
</dbReference>
<evidence type="ECO:0000256" key="7">
    <source>
        <dbReference type="HAMAP-Rule" id="MF_01374"/>
    </source>
</evidence>
<feature type="binding site" evidence="7">
    <location>
        <position position="125"/>
    </location>
    <ligand>
        <name>Zn(2+)</name>
        <dbReference type="ChEBI" id="CHEBI:29105"/>
        <label>1</label>
    </ligand>
</feature>
<organism evidence="9 10">
    <name type="scientific">Gallibacterium genomosp. 2</name>
    <dbReference type="NCBI Taxonomy" id="155517"/>
    <lineage>
        <taxon>Bacteria</taxon>
        <taxon>Pseudomonadati</taxon>
        <taxon>Pseudomonadota</taxon>
        <taxon>Gammaproteobacteria</taxon>
        <taxon>Pasteurellales</taxon>
        <taxon>Pasteurellaceae</taxon>
        <taxon>Gallibacterium</taxon>
    </lineage>
</organism>
<keyword evidence="5 7" id="KW-0378">Hydrolase</keyword>
<evidence type="ECO:0000256" key="3">
    <source>
        <dbReference type="ARBA" id="ARBA00006759"/>
    </source>
</evidence>
<dbReference type="GO" id="GO:0004416">
    <property type="term" value="F:hydroxyacylglutathione hydrolase activity"/>
    <property type="evidence" value="ECO:0007669"/>
    <property type="project" value="UniProtKB-UniRule"/>
</dbReference>
<evidence type="ECO:0000256" key="2">
    <source>
        <dbReference type="ARBA" id="ARBA00004963"/>
    </source>
</evidence>
<sequence>MLLKAIPALSDNYIWCYSRDNQHALIVDPSEAEVVEDFLQQHQLKIEAILITHNHSDHIGGVAELRKYYPFVPIYAPAEVGHLATHIVSAGMQHTPYYSIRILETGGHTAGHLSYLVDNHLFCGDTLFSLGCGRVFTRDYQQMFASLQKIKQLPDDTIICAAHEYTLSNLRFAQTVENSDALQDYAQQIEKLRREQKPTLPTTLALEKALNPFLRCKNVEEFIALREAKDKF</sequence>
<dbReference type="RefSeq" id="WP_039136565.1">
    <property type="nucleotide sequence ID" value="NZ_JPXY01000047.1"/>
</dbReference>
<dbReference type="SMART" id="SM00849">
    <property type="entry name" value="Lactamase_B"/>
    <property type="match status" value="1"/>
</dbReference>
<dbReference type="Pfam" id="PF16123">
    <property type="entry name" value="HAGH_C"/>
    <property type="match status" value="1"/>
</dbReference>